<evidence type="ECO:0000256" key="2">
    <source>
        <dbReference type="ARBA" id="ARBA00022737"/>
    </source>
</evidence>
<dbReference type="AlphaFoldDB" id="R7VG64"/>
<feature type="non-terminal residue" evidence="3">
    <location>
        <position position="127"/>
    </location>
</feature>
<evidence type="ECO:0000256" key="1">
    <source>
        <dbReference type="ARBA" id="ARBA00022614"/>
    </source>
</evidence>
<reference evidence="4" key="3">
    <citation type="submission" date="2015-06" db="UniProtKB">
        <authorList>
            <consortium name="EnsemblMetazoa"/>
        </authorList>
    </citation>
    <scope>IDENTIFICATION</scope>
</reference>
<organism evidence="3">
    <name type="scientific">Capitella teleta</name>
    <name type="common">Polychaete worm</name>
    <dbReference type="NCBI Taxonomy" id="283909"/>
    <lineage>
        <taxon>Eukaryota</taxon>
        <taxon>Metazoa</taxon>
        <taxon>Spiralia</taxon>
        <taxon>Lophotrochozoa</taxon>
        <taxon>Annelida</taxon>
        <taxon>Polychaeta</taxon>
        <taxon>Sedentaria</taxon>
        <taxon>Scolecida</taxon>
        <taxon>Capitellidae</taxon>
        <taxon>Capitella</taxon>
    </lineage>
</organism>
<dbReference type="HOGENOM" id="CLU_074440_3_0_1"/>
<protein>
    <recommendedName>
        <fullName evidence="6">LRRNT domain-containing protein</fullName>
    </recommendedName>
</protein>
<dbReference type="PANTHER" id="PTHR45712:SF22">
    <property type="entry name" value="INSULIN-LIKE GROWTH FACTOR-BINDING PROTEIN COMPLEX ACID LABILE SUBUNIT"/>
    <property type="match status" value="1"/>
</dbReference>
<keyword evidence="5" id="KW-1185">Reference proteome</keyword>
<evidence type="ECO:0000313" key="5">
    <source>
        <dbReference type="Proteomes" id="UP000014760"/>
    </source>
</evidence>
<dbReference type="EnsemblMetazoa" id="CapteT67225">
    <property type="protein sequence ID" value="CapteP67225"/>
    <property type="gene ID" value="CapteG67225"/>
</dbReference>
<dbReference type="OrthoDB" id="676979at2759"/>
<keyword evidence="2" id="KW-0677">Repeat</keyword>
<dbReference type="SUPFAM" id="SSF52058">
    <property type="entry name" value="L domain-like"/>
    <property type="match status" value="1"/>
</dbReference>
<dbReference type="Proteomes" id="UP000014760">
    <property type="component" value="Unassembled WGS sequence"/>
</dbReference>
<keyword evidence="1" id="KW-0433">Leucine-rich repeat</keyword>
<feature type="non-terminal residue" evidence="3">
    <location>
        <position position="1"/>
    </location>
</feature>
<reference evidence="5" key="1">
    <citation type="submission" date="2012-12" db="EMBL/GenBank/DDBJ databases">
        <authorList>
            <person name="Hellsten U."/>
            <person name="Grimwood J."/>
            <person name="Chapman J.A."/>
            <person name="Shapiro H."/>
            <person name="Aerts A."/>
            <person name="Otillar R.P."/>
            <person name="Terry A.Y."/>
            <person name="Boore J.L."/>
            <person name="Simakov O."/>
            <person name="Marletaz F."/>
            <person name="Cho S.-J."/>
            <person name="Edsinger-Gonzales E."/>
            <person name="Havlak P."/>
            <person name="Kuo D.-H."/>
            <person name="Larsson T."/>
            <person name="Lv J."/>
            <person name="Arendt D."/>
            <person name="Savage R."/>
            <person name="Osoegawa K."/>
            <person name="de Jong P."/>
            <person name="Lindberg D.R."/>
            <person name="Seaver E.C."/>
            <person name="Weisblat D.A."/>
            <person name="Putnam N.H."/>
            <person name="Grigoriev I.V."/>
            <person name="Rokhsar D.S."/>
        </authorList>
    </citation>
    <scope>NUCLEOTIDE SEQUENCE</scope>
    <source>
        <strain evidence="5">I ESC-2004</strain>
    </source>
</reference>
<dbReference type="PANTHER" id="PTHR45712">
    <property type="entry name" value="AGAP008170-PA"/>
    <property type="match status" value="1"/>
</dbReference>
<evidence type="ECO:0000313" key="3">
    <source>
        <dbReference type="EMBL" id="ELU17562.1"/>
    </source>
</evidence>
<evidence type="ECO:0000313" key="4">
    <source>
        <dbReference type="EnsemblMetazoa" id="CapteP67225"/>
    </source>
</evidence>
<dbReference type="InterPro" id="IPR032675">
    <property type="entry name" value="LRR_dom_sf"/>
</dbReference>
<dbReference type="EMBL" id="AMQN01016827">
    <property type="status" value="NOT_ANNOTATED_CDS"/>
    <property type="molecule type" value="Genomic_DNA"/>
</dbReference>
<accession>R7VG64</accession>
<dbReference type="Gene3D" id="3.80.10.10">
    <property type="entry name" value="Ribonuclease Inhibitor"/>
    <property type="match status" value="1"/>
</dbReference>
<gene>
    <name evidence="3" type="ORF">CAPTEDRAFT_67225</name>
</gene>
<proteinExistence type="predicted"/>
<dbReference type="STRING" id="283909.R7VG64"/>
<reference evidence="3 5" key="2">
    <citation type="journal article" date="2013" name="Nature">
        <title>Insights into bilaterian evolution from three spiralian genomes.</title>
        <authorList>
            <person name="Simakov O."/>
            <person name="Marletaz F."/>
            <person name="Cho S.J."/>
            <person name="Edsinger-Gonzales E."/>
            <person name="Havlak P."/>
            <person name="Hellsten U."/>
            <person name="Kuo D.H."/>
            <person name="Larsson T."/>
            <person name="Lv J."/>
            <person name="Arendt D."/>
            <person name="Savage R."/>
            <person name="Osoegawa K."/>
            <person name="de Jong P."/>
            <person name="Grimwood J."/>
            <person name="Chapman J.A."/>
            <person name="Shapiro H."/>
            <person name="Aerts A."/>
            <person name="Otillar R.P."/>
            <person name="Terry A.Y."/>
            <person name="Boore J.L."/>
            <person name="Grigoriev I.V."/>
            <person name="Lindberg D.R."/>
            <person name="Seaver E.C."/>
            <person name="Weisblat D.A."/>
            <person name="Putnam N.H."/>
            <person name="Rokhsar D.S."/>
        </authorList>
    </citation>
    <scope>NUCLEOTIDE SEQUENCE</scope>
    <source>
        <strain evidence="3 5">I ESC-2004</strain>
    </source>
</reference>
<dbReference type="EMBL" id="KB292450">
    <property type="protein sequence ID" value="ELU17562.1"/>
    <property type="molecule type" value="Genomic_DNA"/>
</dbReference>
<name>R7VG64_CAPTE</name>
<evidence type="ECO:0008006" key="6">
    <source>
        <dbReference type="Google" id="ProtNLM"/>
    </source>
</evidence>
<sequence length="127" mass="13807">GVTVNFYSQGLTAIPSDITSTVTKLGLYDNQITAIRQSDLNDKYPDLDFIGMLHNRVASVEVGCFKGTALTGISLNFNKLTTFPDFREVKDTLASVKLASNSIVKVSSEEISYLSKLTSLNLKGNPL</sequence>
<dbReference type="InterPro" id="IPR050333">
    <property type="entry name" value="SLRP"/>
</dbReference>